<dbReference type="Pfam" id="PF04389">
    <property type="entry name" value="Peptidase_M28"/>
    <property type="match status" value="1"/>
</dbReference>
<reference evidence="18" key="1">
    <citation type="submission" date="2016-06" db="UniProtKB">
        <authorList>
            <consortium name="WormBaseParasite"/>
        </authorList>
    </citation>
    <scope>IDENTIFICATION</scope>
</reference>
<evidence type="ECO:0000256" key="3">
    <source>
        <dbReference type="ARBA" id="ARBA00010918"/>
    </source>
</evidence>
<dbReference type="PANTHER" id="PTHR12147:SF22">
    <property type="entry name" value="ENDOPLASMIC RETICULUM METALLOPEPTIDASE 1"/>
    <property type="match status" value="1"/>
</dbReference>
<keyword evidence="5" id="KW-0812">Transmembrane</keyword>
<protein>
    <recommendedName>
        <fullName evidence="14">FXNA-like protease</fullName>
    </recommendedName>
</protein>
<dbReference type="InterPro" id="IPR045175">
    <property type="entry name" value="M28_fam"/>
</dbReference>
<gene>
    <name evidence="16" type="ORF">OFLC_LOCUS6351</name>
</gene>
<evidence type="ECO:0000256" key="4">
    <source>
        <dbReference type="ARBA" id="ARBA00022670"/>
    </source>
</evidence>
<dbReference type="FunFam" id="3.40.630.10:FF:000008">
    <property type="entry name" value="Endoplasmic reticulum metallopeptidase 1"/>
    <property type="match status" value="1"/>
</dbReference>
<dbReference type="WBParaSite" id="OFLC_0000635001-mRNA-1">
    <property type="protein sequence ID" value="OFLC_0000635001-mRNA-1"/>
    <property type="gene ID" value="OFLC_0000635001"/>
</dbReference>
<keyword evidence="4" id="KW-0645">Protease</keyword>
<keyword evidence="12" id="KW-0472">Membrane</keyword>
<dbReference type="SUPFAM" id="SSF53187">
    <property type="entry name" value="Zn-dependent exopeptidases"/>
    <property type="match status" value="1"/>
</dbReference>
<evidence type="ECO:0000256" key="11">
    <source>
        <dbReference type="ARBA" id="ARBA00023049"/>
    </source>
</evidence>
<name>A0A183HFT9_9BILA</name>
<keyword evidence="17" id="KW-1185">Reference proteome</keyword>
<dbReference type="Proteomes" id="UP000267606">
    <property type="component" value="Unassembled WGS sequence"/>
</dbReference>
<reference evidence="16 17" key="2">
    <citation type="submission" date="2018-11" db="EMBL/GenBank/DDBJ databases">
        <authorList>
            <consortium name="Pathogen Informatics"/>
        </authorList>
    </citation>
    <scope>NUCLEOTIDE SEQUENCE [LARGE SCALE GENOMIC DNA]</scope>
</reference>
<keyword evidence="8" id="KW-0256">Endoplasmic reticulum</keyword>
<evidence type="ECO:0000256" key="10">
    <source>
        <dbReference type="ARBA" id="ARBA00022989"/>
    </source>
</evidence>
<dbReference type="InterPro" id="IPR048024">
    <property type="entry name" value="Fxna-like_M28_dom"/>
</dbReference>
<organism evidence="18">
    <name type="scientific">Onchocerca flexuosa</name>
    <dbReference type="NCBI Taxonomy" id="387005"/>
    <lineage>
        <taxon>Eukaryota</taxon>
        <taxon>Metazoa</taxon>
        <taxon>Ecdysozoa</taxon>
        <taxon>Nematoda</taxon>
        <taxon>Chromadorea</taxon>
        <taxon>Rhabditida</taxon>
        <taxon>Spirurina</taxon>
        <taxon>Spiruromorpha</taxon>
        <taxon>Filarioidea</taxon>
        <taxon>Onchocercidae</taxon>
        <taxon>Onchocerca</taxon>
    </lineage>
</organism>
<evidence type="ECO:0000256" key="1">
    <source>
        <dbReference type="ARBA" id="ARBA00001947"/>
    </source>
</evidence>
<evidence type="ECO:0000313" key="16">
    <source>
        <dbReference type="EMBL" id="VDO46291.1"/>
    </source>
</evidence>
<sequence>MPKVKPTGQFDEFSEERARLLLNSLTGLGPRTSGSENCQVHAFKLINDRLKNAKAEVDARGVNRLEIDVQRPSGCFDLGFLSKFTLCYHKITNIIARIGPKIPSKHSILLNCHFDTFPCAPGATDDAVSCAVMMEIMDILSHSKESLQNDIVFLFNGAEEDFLQASHGFITQHPWRHSIRAFVNLEGSGAGGREILFQAGPGNSWLLQTYLENAPHPHCSVLAQEIFQAGIIPSDTDFRVFRDYGRIPGLDIAYFRNGWVYHTEFDTPKYITSGCIQRAGENVLAVIKALVKSPYLDRPGDFRQANRWVFYDVAGIFTVFYSITVGQVLNYGVALAVLIIISFRIGKEFYNLMDLFKAMFDHIIAIGVMFGK</sequence>
<dbReference type="STRING" id="387005.A0A183HFT9"/>
<comment type="subcellular location">
    <subcellularLocation>
        <location evidence="2">Endoplasmic reticulum membrane</location>
        <topology evidence="2">Multi-pass membrane protein</topology>
    </subcellularLocation>
</comment>
<evidence type="ECO:0000256" key="6">
    <source>
        <dbReference type="ARBA" id="ARBA00022723"/>
    </source>
</evidence>
<evidence type="ECO:0000256" key="9">
    <source>
        <dbReference type="ARBA" id="ARBA00022833"/>
    </source>
</evidence>
<evidence type="ECO:0000313" key="18">
    <source>
        <dbReference type="WBParaSite" id="OFLC_0000635001-mRNA-1"/>
    </source>
</evidence>
<evidence type="ECO:0000256" key="13">
    <source>
        <dbReference type="ARBA" id="ARBA00023180"/>
    </source>
</evidence>
<dbReference type="AlphaFoldDB" id="A0A183HFT9"/>
<keyword evidence="11" id="KW-0482">Metalloprotease</keyword>
<dbReference type="GO" id="GO:0006508">
    <property type="term" value="P:proteolysis"/>
    <property type="evidence" value="ECO:0007669"/>
    <property type="project" value="UniProtKB-KW"/>
</dbReference>
<dbReference type="EMBL" id="UZAJ01005989">
    <property type="protein sequence ID" value="VDO46291.1"/>
    <property type="molecule type" value="Genomic_DNA"/>
</dbReference>
<comment type="cofactor">
    <cofactor evidence="1">
        <name>Zn(2+)</name>
        <dbReference type="ChEBI" id="CHEBI:29105"/>
    </cofactor>
</comment>
<evidence type="ECO:0000256" key="5">
    <source>
        <dbReference type="ARBA" id="ARBA00022692"/>
    </source>
</evidence>
<evidence type="ECO:0000256" key="2">
    <source>
        <dbReference type="ARBA" id="ARBA00004477"/>
    </source>
</evidence>
<accession>A0A183HFT9</accession>
<keyword evidence="10" id="KW-1133">Transmembrane helix</keyword>
<keyword evidence="13" id="KW-0325">Glycoprotein</keyword>
<dbReference type="GO" id="GO:0008235">
    <property type="term" value="F:metalloexopeptidase activity"/>
    <property type="evidence" value="ECO:0007669"/>
    <property type="project" value="InterPro"/>
</dbReference>
<evidence type="ECO:0000313" key="17">
    <source>
        <dbReference type="Proteomes" id="UP000267606"/>
    </source>
</evidence>
<evidence type="ECO:0000256" key="14">
    <source>
        <dbReference type="ARBA" id="ARBA00078796"/>
    </source>
</evidence>
<keyword evidence="6" id="KW-0479">Metal-binding</keyword>
<evidence type="ECO:0000256" key="8">
    <source>
        <dbReference type="ARBA" id="ARBA00022824"/>
    </source>
</evidence>
<dbReference type="GO" id="GO:0005789">
    <property type="term" value="C:endoplasmic reticulum membrane"/>
    <property type="evidence" value="ECO:0007669"/>
    <property type="project" value="UniProtKB-SubCell"/>
</dbReference>
<proteinExistence type="inferred from homology"/>
<dbReference type="CDD" id="cd03875">
    <property type="entry name" value="M28_Fxna_like"/>
    <property type="match status" value="1"/>
</dbReference>
<dbReference type="Gene3D" id="3.40.630.10">
    <property type="entry name" value="Zn peptidases"/>
    <property type="match status" value="1"/>
</dbReference>
<evidence type="ECO:0000259" key="15">
    <source>
        <dbReference type="Pfam" id="PF04389"/>
    </source>
</evidence>
<comment type="similarity">
    <text evidence="3">Belongs to the peptidase M28 family.</text>
</comment>
<evidence type="ECO:0000256" key="7">
    <source>
        <dbReference type="ARBA" id="ARBA00022801"/>
    </source>
</evidence>
<dbReference type="GO" id="GO:0046872">
    <property type="term" value="F:metal ion binding"/>
    <property type="evidence" value="ECO:0007669"/>
    <property type="project" value="UniProtKB-KW"/>
</dbReference>
<keyword evidence="7" id="KW-0378">Hydrolase</keyword>
<dbReference type="InterPro" id="IPR007484">
    <property type="entry name" value="Peptidase_M28"/>
</dbReference>
<dbReference type="PANTHER" id="PTHR12147">
    <property type="entry name" value="METALLOPEPTIDASE M28 FAMILY MEMBER"/>
    <property type="match status" value="1"/>
</dbReference>
<keyword evidence="9" id="KW-0862">Zinc</keyword>
<evidence type="ECO:0000256" key="12">
    <source>
        <dbReference type="ARBA" id="ARBA00023136"/>
    </source>
</evidence>
<feature type="domain" description="Peptidase M28" evidence="15">
    <location>
        <begin position="93"/>
        <end position="286"/>
    </location>
</feature>